<evidence type="ECO:0000313" key="1">
    <source>
        <dbReference type="EMBL" id="GAF81615.1"/>
    </source>
</evidence>
<name>X0TZM9_9ZZZZ</name>
<comment type="caution">
    <text evidence="1">The sequence shown here is derived from an EMBL/GenBank/DDBJ whole genome shotgun (WGS) entry which is preliminary data.</text>
</comment>
<organism evidence="1">
    <name type="scientific">marine sediment metagenome</name>
    <dbReference type="NCBI Taxonomy" id="412755"/>
    <lineage>
        <taxon>unclassified sequences</taxon>
        <taxon>metagenomes</taxon>
        <taxon>ecological metagenomes</taxon>
    </lineage>
</organism>
<protein>
    <submittedName>
        <fullName evidence="1">Uncharacterized protein</fullName>
    </submittedName>
</protein>
<accession>X0TZM9</accession>
<reference evidence="1" key="1">
    <citation type="journal article" date="2014" name="Front. Microbiol.">
        <title>High frequency of phylogenetically diverse reductive dehalogenase-homologous genes in deep subseafloor sedimentary metagenomes.</title>
        <authorList>
            <person name="Kawai M."/>
            <person name="Futagami T."/>
            <person name="Toyoda A."/>
            <person name="Takaki Y."/>
            <person name="Nishi S."/>
            <person name="Hori S."/>
            <person name="Arai W."/>
            <person name="Tsubouchi T."/>
            <person name="Morono Y."/>
            <person name="Uchiyama I."/>
            <person name="Ito T."/>
            <person name="Fujiyama A."/>
            <person name="Inagaki F."/>
            <person name="Takami H."/>
        </authorList>
    </citation>
    <scope>NUCLEOTIDE SEQUENCE</scope>
    <source>
        <strain evidence="1">Expedition CK06-06</strain>
    </source>
</reference>
<sequence length="84" mass="9872">MSNPTNMKELCLYAKQAQQNRARVHRLKHAHDGRCSGLTDAEYTRVQIIGKKSYSAKARKFTHNRMWQHQSRYSVKQLIEIVKT</sequence>
<dbReference type="AlphaFoldDB" id="X0TZM9"/>
<gene>
    <name evidence="1" type="ORF">S01H1_06505</name>
</gene>
<proteinExistence type="predicted"/>
<dbReference type="EMBL" id="BARS01003356">
    <property type="protein sequence ID" value="GAF81615.1"/>
    <property type="molecule type" value="Genomic_DNA"/>
</dbReference>